<name>H9UJ29_SPIAZ</name>
<dbReference type="STRING" id="889378.Spiaf_1459"/>
<dbReference type="eggNOG" id="COG1502">
    <property type="taxonomic scope" value="Bacteria"/>
</dbReference>
<feature type="domain" description="PLD phosphodiesterase" evidence="1">
    <location>
        <begin position="407"/>
        <end position="434"/>
    </location>
</feature>
<dbReference type="InterPro" id="IPR001736">
    <property type="entry name" value="PLipase_D/transphosphatidylase"/>
</dbReference>
<keyword evidence="3" id="KW-1185">Reference proteome</keyword>
<evidence type="ECO:0000259" key="1">
    <source>
        <dbReference type="PROSITE" id="PS50035"/>
    </source>
</evidence>
<dbReference type="PROSITE" id="PS51257">
    <property type="entry name" value="PROKAR_LIPOPROTEIN"/>
    <property type="match status" value="1"/>
</dbReference>
<dbReference type="Pfam" id="PF13091">
    <property type="entry name" value="PLDc_2"/>
    <property type="match status" value="2"/>
</dbReference>
<dbReference type="EMBL" id="CP003282">
    <property type="protein sequence ID" value="AFG37522.1"/>
    <property type="molecule type" value="Genomic_DNA"/>
</dbReference>
<dbReference type="PANTHER" id="PTHR21248:SF12">
    <property type="entry name" value="CARDIOLIPIN SYNTHASE C"/>
    <property type="match status" value="1"/>
</dbReference>
<dbReference type="PATRIC" id="fig|889378.3.peg.1452"/>
<evidence type="ECO:0000313" key="2">
    <source>
        <dbReference type="EMBL" id="AFG37522.1"/>
    </source>
</evidence>
<proteinExistence type="predicted"/>
<feature type="domain" description="PLD phosphodiesterase" evidence="1">
    <location>
        <begin position="173"/>
        <end position="200"/>
    </location>
</feature>
<dbReference type="HOGENOM" id="CLU_026287_0_0_12"/>
<reference evidence="3" key="1">
    <citation type="journal article" date="2013" name="Stand. Genomic Sci.">
        <title>Complete genome sequence of the halophilic bacterium Spirochaeta africana type strain (Z-7692(T)) from the alkaline Lake Magadi in the East African Rift.</title>
        <authorList>
            <person name="Liolos K."/>
            <person name="Abt B."/>
            <person name="Scheuner C."/>
            <person name="Teshima H."/>
            <person name="Held B."/>
            <person name="Lapidus A."/>
            <person name="Nolan M."/>
            <person name="Lucas S."/>
            <person name="Deshpande S."/>
            <person name="Cheng J.F."/>
            <person name="Tapia R."/>
            <person name="Goodwin L.A."/>
            <person name="Pitluck S."/>
            <person name="Pagani I."/>
            <person name="Ivanova N."/>
            <person name="Mavromatis K."/>
            <person name="Mikhailova N."/>
            <person name="Huntemann M."/>
            <person name="Pati A."/>
            <person name="Chen A."/>
            <person name="Palaniappan K."/>
            <person name="Land M."/>
            <person name="Rohde M."/>
            <person name="Tindall B.J."/>
            <person name="Detter J.C."/>
            <person name="Goker M."/>
            <person name="Bristow J."/>
            <person name="Eisen J.A."/>
            <person name="Markowitz V."/>
            <person name="Hugenholtz P."/>
            <person name="Woyke T."/>
            <person name="Klenk H.P."/>
            <person name="Kyrpides N.C."/>
        </authorList>
    </citation>
    <scope>NUCLEOTIDE SEQUENCE</scope>
    <source>
        <strain evidence="3">ATCC 700263 / DSM 8902 / Z-7692</strain>
    </source>
</reference>
<dbReference type="Proteomes" id="UP000007383">
    <property type="component" value="Chromosome"/>
</dbReference>
<dbReference type="PANTHER" id="PTHR21248">
    <property type="entry name" value="CARDIOLIPIN SYNTHASE"/>
    <property type="match status" value="1"/>
</dbReference>
<dbReference type="InterPro" id="IPR025202">
    <property type="entry name" value="PLD-like_dom"/>
</dbReference>
<evidence type="ECO:0000313" key="3">
    <source>
        <dbReference type="Proteomes" id="UP000007383"/>
    </source>
</evidence>
<dbReference type="KEGG" id="sfc:Spiaf_1459"/>
<dbReference type="CDD" id="cd09113">
    <property type="entry name" value="PLDc_ymdC_like_2"/>
    <property type="match status" value="1"/>
</dbReference>
<dbReference type="AlphaFoldDB" id="H9UJ29"/>
<dbReference type="PROSITE" id="PS50035">
    <property type="entry name" value="PLD"/>
    <property type="match status" value="2"/>
</dbReference>
<sequence>MTSIRLPNLLPRIFLLLAAVLLSGCTTMPATHVRPTVISPVAARTGVIAGFAAGIQETLDQGESAVHLIPDNLDALHWRIAMMQGAEQTLDLQYFLWEDDYSGYLLLHELLKAADRGVQVRLLLDDIFLDFSHRTVAAIQQHPNIEVRVYNPVVNRRSVTGTAFRFALNVIQLNRRMHNKLMIADGSLALVGSRNIGDSYFGFDPDYNFRDLDAVTVGPVLQDMMYSFDHYWNTRYAIDATDLYLTSRSRHLGAVRRVAMTRSGQHPDRAAAALPQTPRAWLTERARGFHPGQVTYIYDHPSDRHDRTVLQELPEFLSPIEQQLRIVTPYFLPNDFGMDLIQDKLARNVQVQVIVPSLGSINHTIVHSHYRSFRPRILEMGVDLYEYQHQPGYAGRHHADSGSVEADFISMHMKTLLGDSNRAYIGSLNLNHRSLYTDTENGLLILSDSLGQELELLLADMATPEESWQLALENGRVLWMTDEATLQNPPTRSPLQHIPYFWGALLPIRGFL</sequence>
<organism evidence="2 3">
    <name type="scientific">Spirochaeta africana (strain ATCC 700263 / DSM 8902 / Z-7692)</name>
    <dbReference type="NCBI Taxonomy" id="889378"/>
    <lineage>
        <taxon>Bacteria</taxon>
        <taxon>Pseudomonadati</taxon>
        <taxon>Spirochaetota</taxon>
        <taxon>Spirochaetia</taxon>
        <taxon>Spirochaetales</taxon>
        <taxon>Spirochaetaceae</taxon>
        <taxon>Spirochaeta</taxon>
    </lineage>
</organism>
<gene>
    <name evidence="2" type="ordered locus">Spiaf_1459</name>
</gene>
<dbReference type="GO" id="GO:0032049">
    <property type="term" value="P:cardiolipin biosynthetic process"/>
    <property type="evidence" value="ECO:0007669"/>
    <property type="project" value="UniProtKB-ARBA"/>
</dbReference>
<accession>H9UJ29</accession>
<dbReference type="SUPFAM" id="SSF56024">
    <property type="entry name" value="Phospholipase D/nuclease"/>
    <property type="match status" value="2"/>
</dbReference>
<dbReference type="CDD" id="cd09111">
    <property type="entry name" value="PLDc_ymdC_like_1"/>
    <property type="match status" value="1"/>
</dbReference>
<dbReference type="SMART" id="SM00155">
    <property type="entry name" value="PLDc"/>
    <property type="match status" value="2"/>
</dbReference>
<protein>
    <submittedName>
        <fullName evidence="2">Phosphatidylserine/phosphatidylglycerophosphate/ cardiolipin synthase</fullName>
    </submittedName>
</protein>
<dbReference type="Gene3D" id="3.30.870.10">
    <property type="entry name" value="Endonuclease Chain A"/>
    <property type="match status" value="2"/>
</dbReference>
<dbReference type="GO" id="GO:0030572">
    <property type="term" value="F:phosphatidyltransferase activity"/>
    <property type="evidence" value="ECO:0007669"/>
    <property type="project" value="UniProtKB-ARBA"/>
</dbReference>